<dbReference type="AlphaFoldDB" id="A0A2N3WFR0"/>
<name>A0A2N3WFR0_9PSEU</name>
<proteinExistence type="predicted"/>
<evidence type="ECO:0000313" key="2">
    <source>
        <dbReference type="EMBL" id="PKV92693.1"/>
    </source>
</evidence>
<sequence length="77" mass="8072">MMTAAVISAFAVVSGLSGVSATGATVPAPPRCVPSTQFANVGFELAEWEYLGTQGGEYRYRYSFNGWTQGTVACTPS</sequence>
<organism evidence="2 3">
    <name type="scientific">Amycolatopsis echigonensis</name>
    <dbReference type="NCBI Taxonomy" id="2576905"/>
    <lineage>
        <taxon>Bacteria</taxon>
        <taxon>Bacillati</taxon>
        <taxon>Actinomycetota</taxon>
        <taxon>Actinomycetes</taxon>
        <taxon>Pseudonocardiales</taxon>
        <taxon>Pseudonocardiaceae</taxon>
        <taxon>Amycolatopsis</taxon>
    </lineage>
</organism>
<gene>
    <name evidence="2" type="ORF">ATK30_3516</name>
</gene>
<reference evidence="2 3" key="1">
    <citation type="submission" date="2017-12" db="EMBL/GenBank/DDBJ databases">
        <title>Sequencing the genomes of 1000 Actinobacteria strains.</title>
        <authorList>
            <person name="Klenk H.-P."/>
        </authorList>
    </citation>
    <scope>NUCLEOTIDE SEQUENCE [LARGE SCALE GENOMIC DNA]</scope>
    <source>
        <strain evidence="2 3">DSM 45165</strain>
    </source>
</reference>
<accession>A0A2N3WFR0</accession>
<keyword evidence="3" id="KW-1185">Reference proteome</keyword>
<evidence type="ECO:0000313" key="3">
    <source>
        <dbReference type="Proteomes" id="UP000233750"/>
    </source>
</evidence>
<protein>
    <submittedName>
        <fullName evidence="2">Uncharacterized protein</fullName>
    </submittedName>
</protein>
<dbReference type="Proteomes" id="UP000233750">
    <property type="component" value="Unassembled WGS sequence"/>
</dbReference>
<feature type="signal peptide" evidence="1">
    <location>
        <begin position="1"/>
        <end position="23"/>
    </location>
</feature>
<keyword evidence="1" id="KW-0732">Signal</keyword>
<evidence type="ECO:0000256" key="1">
    <source>
        <dbReference type="SAM" id="SignalP"/>
    </source>
</evidence>
<feature type="chain" id="PRO_5039586833" evidence="1">
    <location>
        <begin position="24"/>
        <end position="77"/>
    </location>
</feature>
<dbReference type="EMBL" id="PJMY01000003">
    <property type="protein sequence ID" value="PKV92693.1"/>
    <property type="molecule type" value="Genomic_DNA"/>
</dbReference>
<comment type="caution">
    <text evidence="2">The sequence shown here is derived from an EMBL/GenBank/DDBJ whole genome shotgun (WGS) entry which is preliminary data.</text>
</comment>